<dbReference type="EMBL" id="JABAEW010000016">
    <property type="protein sequence ID" value="NMD86964.1"/>
    <property type="molecule type" value="Genomic_DNA"/>
</dbReference>
<name>A0A848AT97_9BACT</name>
<evidence type="ECO:0000313" key="2">
    <source>
        <dbReference type="EMBL" id="NMD86964.1"/>
    </source>
</evidence>
<dbReference type="Proteomes" id="UP000576225">
    <property type="component" value="Unassembled WGS sequence"/>
</dbReference>
<protein>
    <submittedName>
        <fullName evidence="2">Prepilin-type N-terminal cleavage/methylation domain-containing protein</fullName>
    </submittedName>
</protein>
<dbReference type="NCBIfam" id="TIGR02532">
    <property type="entry name" value="IV_pilin_GFxxxE"/>
    <property type="match status" value="1"/>
</dbReference>
<keyword evidence="1" id="KW-0472">Membrane</keyword>
<dbReference type="InterPro" id="IPR012902">
    <property type="entry name" value="N_methyl_site"/>
</dbReference>
<feature type="transmembrane region" description="Helical" evidence="1">
    <location>
        <begin position="12"/>
        <end position="30"/>
    </location>
</feature>
<gene>
    <name evidence="2" type="ORF">HF882_10245</name>
</gene>
<comment type="caution">
    <text evidence="2">The sequence shown here is derived from an EMBL/GenBank/DDBJ whole genome shotgun (WGS) entry which is preliminary data.</text>
</comment>
<reference evidence="2 3" key="1">
    <citation type="submission" date="2020-04" db="EMBL/GenBank/DDBJ databases">
        <authorList>
            <person name="Hitch T.C.A."/>
            <person name="Wylensek D."/>
            <person name="Clavel T."/>
        </authorList>
    </citation>
    <scope>NUCLEOTIDE SEQUENCE [LARGE SCALE GENOMIC DNA]</scope>
    <source>
        <strain evidence="2 3">COR2-253-APC-1A</strain>
    </source>
</reference>
<evidence type="ECO:0000313" key="3">
    <source>
        <dbReference type="Proteomes" id="UP000576225"/>
    </source>
</evidence>
<dbReference type="AlphaFoldDB" id="A0A848AT97"/>
<evidence type="ECO:0000256" key="1">
    <source>
        <dbReference type="SAM" id="Phobius"/>
    </source>
</evidence>
<accession>A0A848AT97</accession>
<dbReference type="InterPro" id="IPR045584">
    <property type="entry name" value="Pilin-like"/>
</dbReference>
<dbReference type="PANTHER" id="PTHR30093">
    <property type="entry name" value="GENERAL SECRETION PATHWAY PROTEIN G"/>
    <property type="match status" value="1"/>
</dbReference>
<dbReference type="SUPFAM" id="SSF54523">
    <property type="entry name" value="Pili subunits"/>
    <property type="match status" value="1"/>
</dbReference>
<sequence length="242" mass="27378">MKNLHRFTLIELLVVIAIIAILASMLLPALNKARASAKASTCKNNLKTLATANLLYAGDFDDHIVPVYVNGIDESNWHYNKSFAQQIGVNIKESEENPLWPKGLLCPLSRGIMYPKEGNYCKIIDSYTLNNTFSNGDWGSPAIRSIRISRLSAPSQKYMFLDGLRDSLLYGNSFVNRNDYLVSGENANTATAYRHNSGINYSFFDGHVDWSDYNWQNWPGGNGYTRNWAFWQPGWSDVSVRF</sequence>
<keyword evidence="1" id="KW-1133">Transmembrane helix</keyword>
<proteinExistence type="predicted"/>
<dbReference type="RefSeq" id="WP_106051778.1">
    <property type="nucleotide sequence ID" value="NZ_JABAEW010000016.1"/>
</dbReference>
<dbReference type="PANTHER" id="PTHR30093:SF2">
    <property type="entry name" value="TYPE II SECRETION SYSTEM PROTEIN H"/>
    <property type="match status" value="1"/>
</dbReference>
<organism evidence="2 3">
    <name type="scientific">Victivallis vadensis</name>
    <dbReference type="NCBI Taxonomy" id="172901"/>
    <lineage>
        <taxon>Bacteria</taxon>
        <taxon>Pseudomonadati</taxon>
        <taxon>Lentisphaerota</taxon>
        <taxon>Lentisphaeria</taxon>
        <taxon>Victivallales</taxon>
        <taxon>Victivallaceae</taxon>
        <taxon>Victivallis</taxon>
    </lineage>
</organism>
<keyword evidence="1" id="KW-0812">Transmembrane</keyword>
<dbReference type="Gene3D" id="3.30.700.10">
    <property type="entry name" value="Glycoprotein, Type 4 Pilin"/>
    <property type="match status" value="1"/>
</dbReference>